<evidence type="ECO:0000256" key="2">
    <source>
        <dbReference type="SAM" id="SignalP"/>
    </source>
</evidence>
<feature type="region of interest" description="Disordered" evidence="1">
    <location>
        <begin position="34"/>
        <end position="53"/>
    </location>
</feature>
<reference evidence="3" key="1">
    <citation type="submission" date="2020-10" db="EMBL/GenBank/DDBJ databases">
        <authorList>
            <person name="Gilroy R."/>
        </authorList>
    </citation>
    <scope>NUCLEOTIDE SEQUENCE</scope>
    <source>
        <strain evidence="3">6086</strain>
    </source>
</reference>
<comment type="caution">
    <text evidence="3">The sequence shown here is derived from an EMBL/GenBank/DDBJ whole genome shotgun (WGS) entry which is preliminary data.</text>
</comment>
<evidence type="ECO:0000313" key="3">
    <source>
        <dbReference type="EMBL" id="HIS79473.1"/>
    </source>
</evidence>
<organism evidence="3 4">
    <name type="scientific">Candidatus Caccousia stercoris</name>
    <dbReference type="NCBI Taxonomy" id="2840723"/>
    <lineage>
        <taxon>Bacteria</taxon>
        <taxon>Bacillati</taxon>
        <taxon>Bacillota</taxon>
        <taxon>Clostridia</taxon>
        <taxon>Eubacteriales</taxon>
        <taxon>Oscillospiraceae</taxon>
        <taxon>Oscillospiraceae incertae sedis</taxon>
        <taxon>Candidatus Caccousia</taxon>
    </lineage>
</organism>
<evidence type="ECO:0000313" key="4">
    <source>
        <dbReference type="Proteomes" id="UP000824141"/>
    </source>
</evidence>
<gene>
    <name evidence="3" type="ORF">IAD03_08895</name>
</gene>
<feature type="chain" id="PRO_5039191650" description="Copper amine oxidase-like N-terminal domain-containing protein" evidence="2">
    <location>
        <begin position="27"/>
        <end position="172"/>
    </location>
</feature>
<protein>
    <recommendedName>
        <fullName evidence="5">Copper amine oxidase-like N-terminal domain-containing protein</fullName>
    </recommendedName>
</protein>
<keyword evidence="2" id="KW-0732">Signal</keyword>
<feature type="signal peptide" evidence="2">
    <location>
        <begin position="1"/>
        <end position="26"/>
    </location>
</feature>
<dbReference type="EMBL" id="DVJM01000187">
    <property type="protein sequence ID" value="HIS79473.1"/>
    <property type="molecule type" value="Genomic_DNA"/>
</dbReference>
<proteinExistence type="predicted"/>
<evidence type="ECO:0008006" key="5">
    <source>
        <dbReference type="Google" id="ProtNLM"/>
    </source>
</evidence>
<name>A0A9D1FTV8_9FIRM</name>
<dbReference type="Proteomes" id="UP000824141">
    <property type="component" value="Unassembled WGS sequence"/>
</dbReference>
<accession>A0A9D1FTV8</accession>
<evidence type="ECO:0000256" key="1">
    <source>
        <dbReference type="SAM" id="MobiDB-lite"/>
    </source>
</evidence>
<dbReference type="AlphaFoldDB" id="A0A9D1FTV8"/>
<sequence length="172" mass="17623">MIRKKILAAVLTMTLLAGTAAASAFAAGGTPLPLSSAPQEDAPPVSGEAPSDPGAYSLQVNGVELEESACLMIPLFPVARELGFTVTQQEDGSVLVDTGDIHTVVMPGVDRYQITTSHTGMVGMSAPFSFGMAPYISQENVYVPLGLIDALLNGQGDSVTVSGNSIAIQDAG</sequence>
<reference evidence="3" key="2">
    <citation type="journal article" date="2021" name="PeerJ">
        <title>Extensive microbial diversity within the chicken gut microbiome revealed by metagenomics and culture.</title>
        <authorList>
            <person name="Gilroy R."/>
            <person name="Ravi A."/>
            <person name="Getino M."/>
            <person name="Pursley I."/>
            <person name="Horton D.L."/>
            <person name="Alikhan N.F."/>
            <person name="Baker D."/>
            <person name="Gharbi K."/>
            <person name="Hall N."/>
            <person name="Watson M."/>
            <person name="Adriaenssens E.M."/>
            <person name="Foster-Nyarko E."/>
            <person name="Jarju S."/>
            <person name="Secka A."/>
            <person name="Antonio M."/>
            <person name="Oren A."/>
            <person name="Chaudhuri R.R."/>
            <person name="La Ragione R."/>
            <person name="Hildebrand F."/>
            <person name="Pallen M.J."/>
        </authorList>
    </citation>
    <scope>NUCLEOTIDE SEQUENCE</scope>
    <source>
        <strain evidence="3">6086</strain>
    </source>
</reference>